<dbReference type="Gene3D" id="3.30.260.10">
    <property type="entry name" value="TCP-1-like chaperonin intermediate domain"/>
    <property type="match status" value="1"/>
</dbReference>
<dbReference type="InterPro" id="IPR027409">
    <property type="entry name" value="GroEL-like_apical_dom_sf"/>
</dbReference>
<evidence type="ECO:0000256" key="4">
    <source>
        <dbReference type="ARBA" id="ARBA00023186"/>
    </source>
</evidence>
<evidence type="ECO:0000256" key="1">
    <source>
        <dbReference type="ARBA" id="ARBA00008020"/>
    </source>
</evidence>
<dbReference type="InterPro" id="IPR002423">
    <property type="entry name" value="Cpn60/GroEL/TCP-1"/>
</dbReference>
<dbReference type="STRING" id="679901.Mzhil_1797"/>
<dbReference type="SUPFAM" id="SSF52029">
    <property type="entry name" value="GroEL apical domain-like"/>
    <property type="match status" value="1"/>
</dbReference>
<dbReference type="GO" id="GO:0140662">
    <property type="term" value="F:ATP-dependent protein folding chaperone"/>
    <property type="evidence" value="ECO:0007669"/>
    <property type="project" value="InterPro"/>
</dbReference>
<accession>F7XQN3</accession>
<evidence type="ECO:0000256" key="5">
    <source>
        <dbReference type="RuleBase" id="RU004187"/>
    </source>
</evidence>
<keyword evidence="4 5" id="KW-0143">Chaperone</keyword>
<keyword evidence="3 5" id="KW-0067">ATP-binding</keyword>
<dbReference type="Proteomes" id="UP000006622">
    <property type="component" value="Chromosome"/>
</dbReference>
<keyword evidence="7" id="KW-1185">Reference proteome</keyword>
<dbReference type="InterPro" id="IPR027413">
    <property type="entry name" value="GROEL-like_equatorial_sf"/>
</dbReference>
<reference evidence="6 7" key="1">
    <citation type="submission" date="2010-07" db="EMBL/GenBank/DDBJ databases">
        <title>The complete genome of Methanosalsum zhilinae DSM 4017.</title>
        <authorList>
            <consortium name="US DOE Joint Genome Institute (JGI-PGF)"/>
            <person name="Lucas S."/>
            <person name="Copeland A."/>
            <person name="Lapidus A."/>
            <person name="Glavina del Rio T."/>
            <person name="Dalin E."/>
            <person name="Tice H."/>
            <person name="Bruce D."/>
            <person name="Goodwin L."/>
            <person name="Pitluck S."/>
            <person name="Kyrpides N."/>
            <person name="Mavromatis K."/>
            <person name="Ovchinnikova G."/>
            <person name="Daligault H."/>
            <person name="Detter J.C."/>
            <person name="Han C."/>
            <person name="Tapia R."/>
            <person name="Larimer F."/>
            <person name="Land M."/>
            <person name="Hauser L."/>
            <person name="Markowitz V."/>
            <person name="Cheng J.-F."/>
            <person name="Hugenholtz P."/>
            <person name="Woyke T."/>
            <person name="Wu D."/>
            <person name="Spring S."/>
            <person name="Schueler E."/>
            <person name="Brambilla E."/>
            <person name="Klenk H.-P."/>
            <person name="Eisen J.A."/>
        </authorList>
    </citation>
    <scope>NUCLEOTIDE SEQUENCE [LARGE SCALE GENOMIC DNA]</scope>
    <source>
        <strain evidence="7">DSM 4017 / NBRC 107636 / OCM 62 / WeN5</strain>
    </source>
</reference>
<comment type="similarity">
    <text evidence="1 5">Belongs to the TCP-1 chaperonin family.</text>
</comment>
<evidence type="ECO:0000313" key="6">
    <source>
        <dbReference type="EMBL" id="AEH61632.1"/>
    </source>
</evidence>
<evidence type="ECO:0000313" key="7">
    <source>
        <dbReference type="Proteomes" id="UP000006622"/>
    </source>
</evidence>
<dbReference type="Pfam" id="PF00118">
    <property type="entry name" value="Cpn60_TCP1"/>
    <property type="match status" value="1"/>
</dbReference>
<dbReference type="Gene3D" id="3.50.7.10">
    <property type="entry name" value="GroEL"/>
    <property type="match status" value="1"/>
</dbReference>
<evidence type="ECO:0000256" key="2">
    <source>
        <dbReference type="ARBA" id="ARBA00022741"/>
    </source>
</evidence>
<dbReference type="KEGG" id="mzh:Mzhil_1797"/>
<protein>
    <submittedName>
        <fullName evidence="6">Chaperonin Cpn60/TCP-1</fullName>
    </submittedName>
</protein>
<dbReference type="HOGENOM" id="CLU_008891_7_3_2"/>
<organism evidence="6 7">
    <name type="scientific">Methanosalsum zhilinae (strain DSM 4017 / NBRC 107636 / OCM 62 / WeN5)</name>
    <name type="common">Methanohalophilus zhilinae</name>
    <dbReference type="NCBI Taxonomy" id="679901"/>
    <lineage>
        <taxon>Archaea</taxon>
        <taxon>Methanobacteriati</taxon>
        <taxon>Methanobacteriota</taxon>
        <taxon>Stenosarchaea group</taxon>
        <taxon>Methanomicrobia</taxon>
        <taxon>Methanosarcinales</taxon>
        <taxon>Methanosarcinaceae</taxon>
        <taxon>Methanosalsum</taxon>
    </lineage>
</organism>
<gene>
    <name evidence="6" type="ordered locus">Mzhil_1797</name>
</gene>
<dbReference type="AlphaFoldDB" id="F7XQN3"/>
<dbReference type="EMBL" id="CP002101">
    <property type="protein sequence ID" value="AEH61632.1"/>
    <property type="molecule type" value="Genomic_DNA"/>
</dbReference>
<dbReference type="PANTHER" id="PTHR11353">
    <property type="entry name" value="CHAPERONIN"/>
    <property type="match status" value="1"/>
</dbReference>
<dbReference type="InterPro" id="IPR027410">
    <property type="entry name" value="TCP-1-like_intermed_sf"/>
</dbReference>
<evidence type="ECO:0000256" key="3">
    <source>
        <dbReference type="ARBA" id="ARBA00022840"/>
    </source>
</evidence>
<dbReference type="InterPro" id="IPR017998">
    <property type="entry name" value="Chaperone_TCP-1"/>
</dbReference>
<sequence>MSSMDALARSVRAKIGINESVEDEELMHHVERACTEIYDLLVSSYGPRGMNKMIINPVNDVFLTSDGKTIMEEIDILHPVVTSLKDIAKSMDRACGDGTKTAVILAAGLIRNASMLIKRGVHPSTIIKGYRLALNKTYELLEHESFPAKSYEQMYAAVLSSTAGKGIDFIMADKLARNMMGIVENLDNMSEGGFLDLDENVSIIKKVGKPDIVSISGVILDERPARKDMPDTLDNPEILILKGDVSFKSAFLNSQHNIRMDSYETSVMFEKEQKRIVNDFTRKIVSSGAEAVFCEGDVDPLIESTLSRNRILLFKKLQPKDLLRLSKSTGATMMSIHDDDLCEGTGRAERVEVSKKCNEYFVFVRSHNRMISTILIWEPVRYGLEKIEEAADDALTNAAFILRNRMIVTGGGGIEFILSQMLRSYATTIEGKEQLAVEEYASALEDIPRILAKNAGMDVFDSMAQMSGYYNRGIDARIDTSGRVCENNPPIYDCASIKKLAIISATEAASNVLRIDRILAKS</sequence>
<proteinExistence type="inferred from homology"/>
<dbReference type="SUPFAM" id="SSF48592">
    <property type="entry name" value="GroEL equatorial domain-like"/>
    <property type="match status" value="1"/>
</dbReference>
<keyword evidence="2 5" id="KW-0547">Nucleotide-binding</keyword>
<dbReference type="GO" id="GO:0005524">
    <property type="term" value="F:ATP binding"/>
    <property type="evidence" value="ECO:0007669"/>
    <property type="project" value="UniProtKB-KW"/>
</dbReference>
<name>F7XQN3_METZD</name>
<dbReference type="Gene3D" id="1.10.560.10">
    <property type="entry name" value="GroEL-like equatorial domain"/>
    <property type="match status" value="1"/>
</dbReference>
<dbReference type="PRINTS" id="PR00304">
    <property type="entry name" value="TCOMPLEXTCP1"/>
</dbReference>